<evidence type="ECO:0008006" key="5">
    <source>
        <dbReference type="Google" id="ProtNLM"/>
    </source>
</evidence>
<evidence type="ECO:0000256" key="1">
    <source>
        <dbReference type="SAM" id="MobiDB-lite"/>
    </source>
</evidence>
<organism evidence="3 4">
    <name type="scientific">Cercophora newfieldiana</name>
    <dbReference type="NCBI Taxonomy" id="92897"/>
    <lineage>
        <taxon>Eukaryota</taxon>
        <taxon>Fungi</taxon>
        <taxon>Dikarya</taxon>
        <taxon>Ascomycota</taxon>
        <taxon>Pezizomycotina</taxon>
        <taxon>Sordariomycetes</taxon>
        <taxon>Sordariomycetidae</taxon>
        <taxon>Sordariales</taxon>
        <taxon>Lasiosphaeriaceae</taxon>
        <taxon>Cercophora</taxon>
    </lineage>
</organism>
<sequence>MASTLLLLTLSLLAPLTTAADTTTLGPLGYVSLRSELAYTTARRCAAGCLAYNGVLPCNVAGYQDLGVHFQCGCGPINACYCSKPLASSATAYISSCVSAKCAASVDSWPEEVTSMLGLYDGYCATANVAVETTATASSSASVATSEGGSSALKETGATSEGTGGGSGQPKNTGIATPAPSGVKTSGAGLGKGGIVKSGALVIAAGLGLAIGL</sequence>
<feature type="chain" id="PRO_5041261175" description="Extracellular membrane protein CFEM domain-containing protein" evidence="2">
    <location>
        <begin position="20"/>
        <end position="213"/>
    </location>
</feature>
<evidence type="ECO:0000313" key="3">
    <source>
        <dbReference type="EMBL" id="KAK0643750.1"/>
    </source>
</evidence>
<evidence type="ECO:0000313" key="4">
    <source>
        <dbReference type="Proteomes" id="UP001174936"/>
    </source>
</evidence>
<name>A0AA39Y1M2_9PEZI</name>
<feature type="compositionally biased region" description="Low complexity" evidence="1">
    <location>
        <begin position="142"/>
        <end position="161"/>
    </location>
</feature>
<dbReference type="Proteomes" id="UP001174936">
    <property type="component" value="Unassembled WGS sequence"/>
</dbReference>
<evidence type="ECO:0000256" key="2">
    <source>
        <dbReference type="SAM" id="SignalP"/>
    </source>
</evidence>
<dbReference type="EMBL" id="JAULSV010000005">
    <property type="protein sequence ID" value="KAK0643750.1"/>
    <property type="molecule type" value="Genomic_DNA"/>
</dbReference>
<accession>A0AA39Y1M2</accession>
<gene>
    <name evidence="3" type="ORF">B0T16DRAFT_459860</name>
</gene>
<dbReference type="AlphaFoldDB" id="A0AA39Y1M2"/>
<keyword evidence="2" id="KW-0732">Signal</keyword>
<reference evidence="3" key="1">
    <citation type="submission" date="2023-06" db="EMBL/GenBank/DDBJ databases">
        <title>Genome-scale phylogeny and comparative genomics of the fungal order Sordariales.</title>
        <authorList>
            <consortium name="Lawrence Berkeley National Laboratory"/>
            <person name="Hensen N."/>
            <person name="Bonometti L."/>
            <person name="Westerberg I."/>
            <person name="Brannstrom I.O."/>
            <person name="Guillou S."/>
            <person name="Cros-Aarteil S."/>
            <person name="Calhoun S."/>
            <person name="Haridas S."/>
            <person name="Kuo A."/>
            <person name="Mondo S."/>
            <person name="Pangilinan J."/>
            <person name="Riley R."/>
            <person name="Labutti K."/>
            <person name="Andreopoulos B."/>
            <person name="Lipzen A."/>
            <person name="Chen C."/>
            <person name="Yanf M."/>
            <person name="Daum C."/>
            <person name="Ng V."/>
            <person name="Clum A."/>
            <person name="Steindorff A."/>
            <person name="Ohm R."/>
            <person name="Martin F."/>
            <person name="Silar P."/>
            <person name="Natvig D."/>
            <person name="Lalanne C."/>
            <person name="Gautier V."/>
            <person name="Ament-Velasquez S.L."/>
            <person name="Kruys A."/>
            <person name="Hutchinson M.I."/>
            <person name="Powell A.J."/>
            <person name="Barry K."/>
            <person name="Miller A.N."/>
            <person name="Grigoriev I.V."/>
            <person name="Debuchy R."/>
            <person name="Gladieux P."/>
            <person name="Thoren M.H."/>
            <person name="Johannesson H."/>
        </authorList>
    </citation>
    <scope>NUCLEOTIDE SEQUENCE</scope>
    <source>
        <strain evidence="3">SMH2532-1</strain>
    </source>
</reference>
<proteinExistence type="predicted"/>
<feature type="signal peptide" evidence="2">
    <location>
        <begin position="1"/>
        <end position="19"/>
    </location>
</feature>
<comment type="caution">
    <text evidence="3">The sequence shown here is derived from an EMBL/GenBank/DDBJ whole genome shotgun (WGS) entry which is preliminary data.</text>
</comment>
<keyword evidence="4" id="KW-1185">Reference proteome</keyword>
<feature type="region of interest" description="Disordered" evidence="1">
    <location>
        <begin position="142"/>
        <end position="184"/>
    </location>
</feature>
<protein>
    <recommendedName>
        <fullName evidence="5">Extracellular membrane protein CFEM domain-containing protein</fullName>
    </recommendedName>
</protein>